<dbReference type="AlphaFoldDB" id="A0A8J3C7A1"/>
<comment type="caution">
    <text evidence="4">The sequence shown here is derived from an EMBL/GenBank/DDBJ whole genome shotgun (WGS) entry which is preliminary data.</text>
</comment>
<evidence type="ECO:0000256" key="1">
    <source>
        <dbReference type="SAM" id="Coils"/>
    </source>
</evidence>
<dbReference type="SUPFAM" id="SSF52540">
    <property type="entry name" value="P-loop containing nucleoside triphosphate hydrolases"/>
    <property type="match status" value="1"/>
</dbReference>
<organism evidence="4 5">
    <name type="scientific">Longimycelium tulufanense</name>
    <dbReference type="NCBI Taxonomy" id="907463"/>
    <lineage>
        <taxon>Bacteria</taxon>
        <taxon>Bacillati</taxon>
        <taxon>Actinomycetota</taxon>
        <taxon>Actinomycetes</taxon>
        <taxon>Pseudonocardiales</taxon>
        <taxon>Pseudonocardiaceae</taxon>
        <taxon>Longimycelium</taxon>
    </lineage>
</organism>
<dbReference type="Gene3D" id="3.40.50.300">
    <property type="entry name" value="P-loop containing nucleotide triphosphate hydrolases"/>
    <property type="match status" value="1"/>
</dbReference>
<name>A0A8J3C7A1_9PSEU</name>
<dbReference type="PANTHER" id="PTHR43681:SF1">
    <property type="entry name" value="SARCALUMENIN"/>
    <property type="match status" value="1"/>
</dbReference>
<dbReference type="InterPro" id="IPR045063">
    <property type="entry name" value="Dynamin_N"/>
</dbReference>
<feature type="domain" description="Dynamin N-terminal" evidence="3">
    <location>
        <begin position="41"/>
        <end position="189"/>
    </location>
</feature>
<sequence>MSAVLQLVEVALAATRAYGRADLTGRLRRTRERLADPAVRVLVAGEFKQGKSSLVNALINAPVCPVDADVATAVPTVVRHAEAPGAVLVRQTEEGETVERIRVALEALPEVIKETRPGADPQRNHVEVGIPRELLAQGLTLVDTPGVGGLGSVHGASMMAALPGADAVLFVSDASQEYTATELEFLLQARNVCPTVACVLAKIDFYPEWRRIAELDRRHLAAAGVDAGLLPVSATLRLHAARTEDQALNAESGFPRLITHLRDEVLARAEELDRCSAVHDVLAVADQLTATMSAELAILRDPGRAQDLVAELERAERRADDLRQRSARWQQTLGDGITDLTADVDYDLRDRMRQIVRDAEKELDEVDPATVADQFATWLHQRLSAAATANFLWAGQRARWLAGRVAEHFAEDGRAILPELPGDARISLDDTLFELPRSERFGLGEKLMLGMRGGYGGALMFGMLGTLAGMALLNPISIAAGVLLGGKTVRDERKRLRLRRQMDAKNAVRRHVDDVIFQVGKESRDMLRRVQRELRDHFTSRAEELQRSLTESLSAARDAFRREESDRKQRIQDLQAELERVAKLAESARRLAEGEVTPG</sequence>
<reference evidence="4" key="2">
    <citation type="submission" date="2020-09" db="EMBL/GenBank/DDBJ databases">
        <authorList>
            <person name="Sun Q."/>
            <person name="Zhou Y."/>
        </authorList>
    </citation>
    <scope>NUCLEOTIDE SEQUENCE</scope>
    <source>
        <strain evidence="4">CGMCC 4.5737</strain>
    </source>
</reference>
<feature type="coiled-coil region" evidence="1">
    <location>
        <begin position="305"/>
        <end position="332"/>
    </location>
</feature>
<keyword evidence="2" id="KW-1133">Transmembrane helix</keyword>
<proteinExistence type="predicted"/>
<dbReference type="Proteomes" id="UP000637578">
    <property type="component" value="Unassembled WGS sequence"/>
</dbReference>
<feature type="transmembrane region" description="Helical" evidence="2">
    <location>
        <begin position="458"/>
        <end position="485"/>
    </location>
</feature>
<keyword evidence="5" id="KW-1185">Reference proteome</keyword>
<reference evidence="4" key="1">
    <citation type="journal article" date="2014" name="Int. J. Syst. Evol. Microbiol.">
        <title>Complete genome sequence of Corynebacterium casei LMG S-19264T (=DSM 44701T), isolated from a smear-ripened cheese.</title>
        <authorList>
            <consortium name="US DOE Joint Genome Institute (JGI-PGF)"/>
            <person name="Walter F."/>
            <person name="Albersmeier A."/>
            <person name="Kalinowski J."/>
            <person name="Ruckert C."/>
        </authorList>
    </citation>
    <scope>NUCLEOTIDE SEQUENCE</scope>
    <source>
        <strain evidence="4">CGMCC 4.5737</strain>
    </source>
</reference>
<keyword evidence="2" id="KW-0472">Membrane</keyword>
<gene>
    <name evidence="4" type="primary">iniA</name>
    <name evidence="4" type="ORF">GCM10012275_01650</name>
</gene>
<evidence type="ECO:0000313" key="5">
    <source>
        <dbReference type="Proteomes" id="UP000637578"/>
    </source>
</evidence>
<dbReference type="RefSeq" id="WP_189052849.1">
    <property type="nucleotide sequence ID" value="NZ_BMMK01000001.1"/>
</dbReference>
<evidence type="ECO:0000256" key="2">
    <source>
        <dbReference type="SAM" id="Phobius"/>
    </source>
</evidence>
<keyword evidence="2" id="KW-0812">Transmembrane</keyword>
<dbReference type="EMBL" id="BMMK01000001">
    <property type="protein sequence ID" value="GGM33910.1"/>
    <property type="molecule type" value="Genomic_DNA"/>
</dbReference>
<evidence type="ECO:0000259" key="3">
    <source>
        <dbReference type="Pfam" id="PF00350"/>
    </source>
</evidence>
<dbReference type="InterPro" id="IPR051943">
    <property type="entry name" value="TRAFAC_Dynamin-like_GTPase"/>
</dbReference>
<protein>
    <submittedName>
        <fullName evidence="4">Isoniazid-induced protein IniA</fullName>
    </submittedName>
</protein>
<keyword evidence="1" id="KW-0175">Coiled coil</keyword>
<dbReference type="PANTHER" id="PTHR43681">
    <property type="entry name" value="TRANSMEMBRANE GTPASE FZO"/>
    <property type="match status" value="1"/>
</dbReference>
<dbReference type="InterPro" id="IPR027417">
    <property type="entry name" value="P-loop_NTPase"/>
</dbReference>
<dbReference type="Pfam" id="PF00350">
    <property type="entry name" value="Dynamin_N"/>
    <property type="match status" value="1"/>
</dbReference>
<evidence type="ECO:0000313" key="4">
    <source>
        <dbReference type="EMBL" id="GGM33910.1"/>
    </source>
</evidence>
<accession>A0A8J3C7A1</accession>